<dbReference type="EMBL" id="LR824019">
    <property type="protein sequence ID" value="CAH0587910.1"/>
    <property type="molecule type" value="Genomic_DNA"/>
</dbReference>
<dbReference type="Gene3D" id="3.50.50.60">
    <property type="entry name" value="FAD/NAD(P)-binding domain"/>
    <property type="match status" value="1"/>
</dbReference>
<evidence type="ECO:0000313" key="3">
    <source>
        <dbReference type="Proteomes" id="UP001154114"/>
    </source>
</evidence>
<proteinExistence type="predicted"/>
<dbReference type="OrthoDB" id="5046242at2759"/>
<dbReference type="SUPFAM" id="SSF54373">
    <property type="entry name" value="FAD-linked reductases, C-terminal domain"/>
    <property type="match status" value="1"/>
</dbReference>
<dbReference type="AlphaFoldDB" id="A0A9P0FRA2"/>
<dbReference type="PANTHER" id="PTHR10742:SF398">
    <property type="entry name" value="AMINE OXIDASE DOMAIN-CONTAINING PROTEIN-RELATED"/>
    <property type="match status" value="1"/>
</dbReference>
<keyword evidence="3" id="KW-1185">Reference proteome</keyword>
<reference evidence="2" key="1">
    <citation type="submission" date="2021-12" db="EMBL/GenBank/DDBJ databases">
        <authorList>
            <person name="King R."/>
        </authorList>
    </citation>
    <scope>NUCLEOTIDE SEQUENCE</scope>
</reference>
<dbReference type="InterPro" id="IPR036188">
    <property type="entry name" value="FAD/NAD-bd_sf"/>
</dbReference>
<dbReference type="GO" id="GO:0046592">
    <property type="term" value="F:polyamine oxidase activity"/>
    <property type="evidence" value="ECO:0007669"/>
    <property type="project" value="TreeGrafter"/>
</dbReference>
<protein>
    <recommendedName>
        <fullName evidence="1">Amine oxidase domain-containing protein</fullName>
    </recommendedName>
</protein>
<dbReference type="SUPFAM" id="SSF51905">
    <property type="entry name" value="FAD/NAD(P)-binding domain"/>
    <property type="match status" value="1"/>
</dbReference>
<feature type="domain" description="Amine oxidase" evidence="1">
    <location>
        <begin position="11"/>
        <end position="458"/>
    </location>
</feature>
<organism evidence="2 3">
    <name type="scientific">Chrysodeixis includens</name>
    <name type="common">Soybean looper</name>
    <name type="synonym">Pseudoplusia includens</name>
    <dbReference type="NCBI Taxonomy" id="689277"/>
    <lineage>
        <taxon>Eukaryota</taxon>
        <taxon>Metazoa</taxon>
        <taxon>Ecdysozoa</taxon>
        <taxon>Arthropoda</taxon>
        <taxon>Hexapoda</taxon>
        <taxon>Insecta</taxon>
        <taxon>Pterygota</taxon>
        <taxon>Neoptera</taxon>
        <taxon>Endopterygota</taxon>
        <taxon>Lepidoptera</taxon>
        <taxon>Glossata</taxon>
        <taxon>Ditrysia</taxon>
        <taxon>Noctuoidea</taxon>
        <taxon>Noctuidae</taxon>
        <taxon>Plusiinae</taxon>
        <taxon>Chrysodeixis</taxon>
    </lineage>
</organism>
<dbReference type="Proteomes" id="UP001154114">
    <property type="component" value="Chromosome 16"/>
</dbReference>
<dbReference type="Gene3D" id="3.90.660.10">
    <property type="match status" value="1"/>
</dbReference>
<name>A0A9P0FRA2_CHRIL</name>
<sequence length="465" mass="51970">MEVIVIGCGAAGLAALRTLHLSGIHAIGLEASDRIGGRINTVDFGEKAVDIGAAWCHGEKDNKVFELANPHGLLGKPDPDTNWYLLSNGEQVPEENALSILKALDTEIEKADKYSKLSISECIRNAAKTNEALTKDAKLSESFIEWFERNNHLGGQDDPKKGKSLRGLVEHKPCEGEPLMHWKGRGYKSILDVLLNRYPDPSKELPLDIHLNKEVEHINWGSTEPPFRFNSNPVQIRCTDGTMYSADSCIVTVSVGVLKERHEKLFFPPLPAEKVNAIENLQMCVLDKIYIEFEKPWWPNTPGKFTILWRDEDKALFTGEEAWVSEIFGLWTVDCQPNILLAWVYGKGAEAMENQSVENVKAGVEKLFSKVLKNFEVSPIKNIIRSQWSSNPLTRGSYSYRSVVLEENGGSAAILSEPLDRGDRFPTICFAGEATSHERHNAVHGAVESGIREAERLIKNYDLYN</sequence>
<dbReference type="PANTHER" id="PTHR10742">
    <property type="entry name" value="FLAVIN MONOAMINE OXIDASE"/>
    <property type="match status" value="1"/>
</dbReference>
<dbReference type="InterPro" id="IPR002937">
    <property type="entry name" value="Amino_oxidase"/>
</dbReference>
<accession>A0A9P0FRA2</accession>
<gene>
    <name evidence="2" type="ORF">CINC_LOCUS3754</name>
</gene>
<evidence type="ECO:0000313" key="2">
    <source>
        <dbReference type="EMBL" id="CAH0587910.1"/>
    </source>
</evidence>
<dbReference type="Pfam" id="PF01593">
    <property type="entry name" value="Amino_oxidase"/>
    <property type="match status" value="1"/>
</dbReference>
<dbReference type="InterPro" id="IPR050281">
    <property type="entry name" value="Flavin_monoamine_oxidase"/>
</dbReference>
<evidence type="ECO:0000259" key="1">
    <source>
        <dbReference type="Pfam" id="PF01593"/>
    </source>
</evidence>